<gene>
    <name evidence="2" type="ORF">A0O21_07505</name>
</gene>
<reference evidence="2 3" key="1">
    <citation type="journal article" date="2016" name="Int. J. Syst. Evol. Microbiol.">
        <title>Streptococcuspantholopis sp. nov., isolated from faeces of the Tibetan antelope (Pantholops hodgsonii).</title>
        <authorList>
            <person name="Bai X."/>
            <person name="Xiong Y."/>
            <person name="Lu S."/>
            <person name="Jin D."/>
            <person name="Lai X."/>
            <person name="Yang J."/>
            <person name="Niu L."/>
            <person name="Hu S."/>
            <person name="Meng X."/>
            <person name="Pu J."/>
            <person name="Ye C."/>
            <person name="Xu J."/>
        </authorList>
    </citation>
    <scope>NUCLEOTIDE SEQUENCE [LARGE SCALE GENOMIC DNA]</scope>
    <source>
        <strain evidence="2 3">TA 26</strain>
    </source>
</reference>
<dbReference type="InterPro" id="IPR029045">
    <property type="entry name" value="ClpP/crotonase-like_dom_sf"/>
</dbReference>
<dbReference type="InterPro" id="IPR014748">
    <property type="entry name" value="Enoyl-CoA_hydra_C"/>
</dbReference>
<name>A0A172Q8W3_9STRE</name>
<dbReference type="KEGG" id="spat:A0O21_07505"/>
<proteinExistence type="inferred from homology"/>
<dbReference type="STRING" id="1811193.A0O21_07505"/>
<evidence type="ECO:0000256" key="1">
    <source>
        <dbReference type="ARBA" id="ARBA00005254"/>
    </source>
</evidence>
<dbReference type="Gene3D" id="3.90.226.10">
    <property type="entry name" value="2-enoyl-CoA Hydratase, Chain A, domain 1"/>
    <property type="match status" value="1"/>
</dbReference>
<dbReference type="Pfam" id="PF00378">
    <property type="entry name" value="ECH_1"/>
    <property type="match status" value="1"/>
</dbReference>
<dbReference type="PANTHER" id="PTHR42964">
    <property type="entry name" value="ENOYL-COA HYDRATASE"/>
    <property type="match status" value="1"/>
</dbReference>
<sequence>MPYNGILYNVDDEVATLTFNRPDVSNGFNIPVCQEILDALAKAEKDKQVKLLIINAIGKVFSVGGDLVEMQRAVDADDVQSLVLIAELVNKISYAIKRLPKPVVMSIDGAVAGAAANMAVAADFVVATIQTKFIQAFVNVGLAPDAGGLFLMSRAIGITRATQLAMTGEGLSAEKALDYGIVYRLCESEKLERTTKQLVKRLLRGSINSYRAIKEMVWASSFSGWEDYAQTELSLQEELAFKEDFKEGVRAYSERRRPKFTGK</sequence>
<keyword evidence="3" id="KW-1185">Reference proteome</keyword>
<evidence type="ECO:0000313" key="2">
    <source>
        <dbReference type="EMBL" id="AND79872.1"/>
    </source>
</evidence>
<reference evidence="3" key="2">
    <citation type="submission" date="2016-03" db="EMBL/GenBank/DDBJ databases">
        <title>Streptococcus antelopensis sp. nov., isolated from the feces of the Tibetan antelope (Pantholops hodgsonii) in Hoh Xil National Nature Reserve, Qinghai, China.</title>
        <authorList>
            <person name="Bai X."/>
        </authorList>
    </citation>
    <scope>NUCLEOTIDE SEQUENCE [LARGE SCALE GENOMIC DNA]</scope>
    <source>
        <strain evidence="3">TA 26</strain>
    </source>
</reference>
<accession>A0A172Q8W3</accession>
<comment type="similarity">
    <text evidence="1">Belongs to the enoyl-CoA hydratase/isomerase family.</text>
</comment>
<dbReference type="NCBIfam" id="NF005575">
    <property type="entry name" value="PRK07260.1"/>
    <property type="match status" value="1"/>
</dbReference>
<protein>
    <submittedName>
        <fullName evidence="2">Enoyl-CoA hydratase</fullName>
    </submittedName>
</protein>
<dbReference type="Proteomes" id="UP000077317">
    <property type="component" value="Chromosome"/>
</dbReference>
<organism evidence="2 3">
    <name type="scientific">Streptococcus pantholopis</name>
    <dbReference type="NCBI Taxonomy" id="1811193"/>
    <lineage>
        <taxon>Bacteria</taxon>
        <taxon>Bacillati</taxon>
        <taxon>Bacillota</taxon>
        <taxon>Bacilli</taxon>
        <taxon>Lactobacillales</taxon>
        <taxon>Streptococcaceae</taxon>
        <taxon>Streptococcus</taxon>
    </lineage>
</organism>
<dbReference type="CDD" id="cd06558">
    <property type="entry name" value="crotonase-like"/>
    <property type="match status" value="1"/>
</dbReference>
<dbReference type="EMBL" id="CP014699">
    <property type="protein sequence ID" value="AND79872.1"/>
    <property type="molecule type" value="Genomic_DNA"/>
</dbReference>
<dbReference type="InterPro" id="IPR051683">
    <property type="entry name" value="Enoyl-CoA_Hydratase/Isomerase"/>
</dbReference>
<dbReference type="SUPFAM" id="SSF52096">
    <property type="entry name" value="ClpP/crotonase"/>
    <property type="match status" value="1"/>
</dbReference>
<evidence type="ECO:0000313" key="3">
    <source>
        <dbReference type="Proteomes" id="UP000077317"/>
    </source>
</evidence>
<dbReference type="InterPro" id="IPR001753">
    <property type="entry name" value="Enoyl-CoA_hydra/iso"/>
</dbReference>
<dbReference type="Gene3D" id="1.10.12.10">
    <property type="entry name" value="Lyase 2-enoyl-coa Hydratase, Chain A, domain 2"/>
    <property type="match status" value="1"/>
</dbReference>
<dbReference type="GO" id="GO:0003824">
    <property type="term" value="F:catalytic activity"/>
    <property type="evidence" value="ECO:0007669"/>
    <property type="project" value="UniProtKB-ARBA"/>
</dbReference>
<dbReference type="OrthoDB" id="9771883at2"/>
<dbReference type="PANTHER" id="PTHR42964:SF1">
    <property type="entry name" value="POLYKETIDE BIOSYNTHESIS ENOYL-COA HYDRATASE PKSH-RELATED"/>
    <property type="match status" value="1"/>
</dbReference>
<dbReference type="RefSeq" id="WP_067063782.1">
    <property type="nucleotide sequence ID" value="NZ_CP014699.1"/>
</dbReference>
<dbReference type="AlphaFoldDB" id="A0A172Q8W3"/>